<evidence type="ECO:0000256" key="6">
    <source>
        <dbReference type="ARBA" id="ARBA00022679"/>
    </source>
</evidence>
<dbReference type="RefSeq" id="WP_084111573.1">
    <property type="nucleotide sequence ID" value="NZ_FRAG01000002.1"/>
</dbReference>
<evidence type="ECO:0000256" key="2">
    <source>
        <dbReference type="ARBA" id="ARBA00004651"/>
    </source>
</evidence>
<evidence type="ECO:0000259" key="15">
    <source>
        <dbReference type="PROSITE" id="PS50109"/>
    </source>
</evidence>
<evidence type="ECO:0000256" key="9">
    <source>
        <dbReference type="ARBA" id="ARBA00022777"/>
    </source>
</evidence>
<dbReference type="SMART" id="SM00304">
    <property type="entry name" value="HAMP"/>
    <property type="match status" value="1"/>
</dbReference>
<dbReference type="GO" id="GO:0000155">
    <property type="term" value="F:phosphorelay sensor kinase activity"/>
    <property type="evidence" value="ECO:0007669"/>
    <property type="project" value="InterPro"/>
</dbReference>
<dbReference type="CDD" id="cd00082">
    <property type="entry name" value="HisKA"/>
    <property type="match status" value="1"/>
</dbReference>
<dbReference type="SUPFAM" id="SSF55874">
    <property type="entry name" value="ATPase domain of HSP90 chaperone/DNA topoisomerase II/histidine kinase"/>
    <property type="match status" value="1"/>
</dbReference>
<dbReference type="PROSITE" id="PS50885">
    <property type="entry name" value="HAMP"/>
    <property type="match status" value="1"/>
</dbReference>
<dbReference type="InterPro" id="IPR003661">
    <property type="entry name" value="HisK_dim/P_dom"/>
</dbReference>
<keyword evidence="7 14" id="KW-0812">Transmembrane</keyword>
<keyword evidence="9 17" id="KW-0418">Kinase</keyword>
<dbReference type="PANTHER" id="PTHR45528">
    <property type="entry name" value="SENSOR HISTIDINE KINASE CPXA"/>
    <property type="match status" value="1"/>
</dbReference>
<feature type="domain" description="Histidine kinase" evidence="15">
    <location>
        <begin position="253"/>
        <end position="470"/>
    </location>
</feature>
<name>A0A1M6K219_PARC5</name>
<dbReference type="InterPro" id="IPR036890">
    <property type="entry name" value="HATPase_C_sf"/>
</dbReference>
<accession>A0A1M6K219</accession>
<dbReference type="InterPro" id="IPR004358">
    <property type="entry name" value="Sig_transdc_His_kin-like_C"/>
</dbReference>
<keyword evidence="12" id="KW-0902">Two-component regulatory system</keyword>
<dbReference type="Gene3D" id="6.10.340.10">
    <property type="match status" value="1"/>
</dbReference>
<protein>
    <recommendedName>
        <fullName evidence="3">histidine kinase</fullName>
        <ecNumber evidence="3">2.7.13.3</ecNumber>
    </recommendedName>
</protein>
<dbReference type="GO" id="GO:0005886">
    <property type="term" value="C:plasma membrane"/>
    <property type="evidence" value="ECO:0007669"/>
    <property type="project" value="UniProtKB-SubCell"/>
</dbReference>
<dbReference type="SMART" id="SM00388">
    <property type="entry name" value="HisKA"/>
    <property type="match status" value="1"/>
</dbReference>
<dbReference type="Pfam" id="PF00512">
    <property type="entry name" value="HisKA"/>
    <property type="match status" value="1"/>
</dbReference>
<evidence type="ECO:0000313" key="17">
    <source>
        <dbReference type="EMBL" id="SHJ52960.1"/>
    </source>
</evidence>
<dbReference type="SMART" id="SM00387">
    <property type="entry name" value="HATPase_c"/>
    <property type="match status" value="1"/>
</dbReference>
<reference evidence="17 18" key="1">
    <citation type="submission" date="2016-11" db="EMBL/GenBank/DDBJ databases">
        <authorList>
            <person name="Jaros S."/>
            <person name="Januszkiewicz K."/>
            <person name="Wedrychowicz H."/>
        </authorList>
    </citation>
    <scope>NUCLEOTIDE SEQUENCE [LARGE SCALE GENOMIC DNA]</scope>
    <source>
        <strain evidence="17 18">DSM 15212</strain>
    </source>
</reference>
<organism evidence="17 18">
    <name type="scientific">Paramaledivibacter caminithermalis (strain DSM 15212 / CIP 107654 / DViRD3)</name>
    <name type="common">Clostridium caminithermale</name>
    <dbReference type="NCBI Taxonomy" id="1121301"/>
    <lineage>
        <taxon>Bacteria</taxon>
        <taxon>Bacillati</taxon>
        <taxon>Bacillota</taxon>
        <taxon>Clostridia</taxon>
        <taxon>Peptostreptococcales</taxon>
        <taxon>Caminicellaceae</taxon>
        <taxon>Paramaledivibacter</taxon>
    </lineage>
</organism>
<dbReference type="InterPro" id="IPR050398">
    <property type="entry name" value="HssS/ArlS-like"/>
</dbReference>
<evidence type="ECO:0000256" key="10">
    <source>
        <dbReference type="ARBA" id="ARBA00022840"/>
    </source>
</evidence>
<keyword evidence="6" id="KW-0808">Transferase</keyword>
<feature type="transmembrane region" description="Helical" evidence="14">
    <location>
        <begin position="169"/>
        <end position="191"/>
    </location>
</feature>
<evidence type="ECO:0000256" key="4">
    <source>
        <dbReference type="ARBA" id="ARBA00022475"/>
    </source>
</evidence>
<dbReference type="AlphaFoldDB" id="A0A1M6K219"/>
<sequence length="471" mass="54513">MKSLFGKMFIIYIAVILISFIALIFILSTTFEEYFMSQKEKTLIEQCQKIQEQYSLVYERGPRYIESLKSEMEALDKYLNAQIWWVNRKGEIYVDPQLNDIIWMGAKLPYEDIEEVFKGYIIKRKGQFRNYFKEPVLTIGYPIIINGKVVMALFMHSSIPEIKRTVSDVYRITITGLIFSILIACIAVFFLSKDLKKDIKNLNDAVKFVSKGNFERRLTITRKDELGQLAQNFNYMAVELNKLEELRRTFISNLSHDIRSPLTSIKGFLQAILDGTIPREKQDKYLNIVLKETERLTKMTNDILDLSKMEGGQLELSKTEFSINNLLVNEIEKHETRLIEKNINVEFHLTEGNDLVYADIEQITRVVYNLIDNAIKFVEYGGKISLGTKIKKNKIFISIKNTGEVIDDENLRYIWHRFHKLDKSRGEDKGGSGLGLSIVKAIIKNHGEDIEAKSNKEEGTVFTFTLTNINS</sequence>
<comment type="subcellular location">
    <subcellularLocation>
        <location evidence="2">Cell membrane</location>
        <topology evidence="2">Multi-pass membrane protein</topology>
    </subcellularLocation>
</comment>
<dbReference type="PROSITE" id="PS50109">
    <property type="entry name" value="HIS_KIN"/>
    <property type="match status" value="1"/>
</dbReference>
<evidence type="ECO:0000256" key="1">
    <source>
        <dbReference type="ARBA" id="ARBA00000085"/>
    </source>
</evidence>
<dbReference type="PRINTS" id="PR00344">
    <property type="entry name" value="BCTRLSENSOR"/>
</dbReference>
<dbReference type="InterPro" id="IPR036097">
    <property type="entry name" value="HisK_dim/P_sf"/>
</dbReference>
<evidence type="ECO:0000256" key="14">
    <source>
        <dbReference type="SAM" id="Phobius"/>
    </source>
</evidence>
<dbReference type="EC" id="2.7.13.3" evidence="3"/>
<keyword evidence="10" id="KW-0067">ATP-binding</keyword>
<gene>
    <name evidence="17" type="ORF">SAMN02745912_00220</name>
</gene>
<evidence type="ECO:0000256" key="11">
    <source>
        <dbReference type="ARBA" id="ARBA00022989"/>
    </source>
</evidence>
<dbReference type="InterPro" id="IPR003594">
    <property type="entry name" value="HATPase_dom"/>
</dbReference>
<dbReference type="CDD" id="cd00075">
    <property type="entry name" value="HATPase"/>
    <property type="match status" value="1"/>
</dbReference>
<evidence type="ECO:0000256" key="5">
    <source>
        <dbReference type="ARBA" id="ARBA00022553"/>
    </source>
</evidence>
<dbReference type="FunFam" id="3.30.565.10:FF:000006">
    <property type="entry name" value="Sensor histidine kinase WalK"/>
    <property type="match status" value="1"/>
</dbReference>
<evidence type="ECO:0000256" key="3">
    <source>
        <dbReference type="ARBA" id="ARBA00012438"/>
    </source>
</evidence>
<feature type="transmembrane region" description="Helical" evidence="14">
    <location>
        <begin position="139"/>
        <end position="157"/>
    </location>
</feature>
<dbReference type="PANTHER" id="PTHR45528:SF1">
    <property type="entry name" value="SENSOR HISTIDINE KINASE CPXA"/>
    <property type="match status" value="1"/>
</dbReference>
<keyword evidence="5" id="KW-0597">Phosphoprotein</keyword>
<dbReference type="Pfam" id="PF00672">
    <property type="entry name" value="HAMP"/>
    <property type="match status" value="1"/>
</dbReference>
<feature type="domain" description="HAMP" evidence="16">
    <location>
        <begin position="193"/>
        <end position="245"/>
    </location>
</feature>
<dbReference type="EMBL" id="FRAG01000002">
    <property type="protein sequence ID" value="SHJ52960.1"/>
    <property type="molecule type" value="Genomic_DNA"/>
</dbReference>
<dbReference type="FunFam" id="1.10.287.130:FF:000001">
    <property type="entry name" value="Two-component sensor histidine kinase"/>
    <property type="match status" value="1"/>
</dbReference>
<dbReference type="Pfam" id="PF02518">
    <property type="entry name" value="HATPase_c"/>
    <property type="match status" value="1"/>
</dbReference>
<comment type="catalytic activity">
    <reaction evidence="1">
        <text>ATP + protein L-histidine = ADP + protein N-phospho-L-histidine.</text>
        <dbReference type="EC" id="2.7.13.3"/>
    </reaction>
</comment>
<evidence type="ECO:0000256" key="12">
    <source>
        <dbReference type="ARBA" id="ARBA00023012"/>
    </source>
</evidence>
<keyword evidence="13 14" id="KW-0472">Membrane</keyword>
<dbReference type="Gene3D" id="3.30.565.10">
    <property type="entry name" value="Histidine kinase-like ATPase, C-terminal domain"/>
    <property type="match status" value="1"/>
</dbReference>
<dbReference type="Proteomes" id="UP000184465">
    <property type="component" value="Unassembled WGS sequence"/>
</dbReference>
<dbReference type="GO" id="GO:0005524">
    <property type="term" value="F:ATP binding"/>
    <property type="evidence" value="ECO:0007669"/>
    <property type="project" value="UniProtKB-KW"/>
</dbReference>
<keyword evidence="8" id="KW-0547">Nucleotide-binding</keyword>
<dbReference type="SUPFAM" id="SSF158472">
    <property type="entry name" value="HAMP domain-like"/>
    <property type="match status" value="1"/>
</dbReference>
<evidence type="ECO:0000259" key="16">
    <source>
        <dbReference type="PROSITE" id="PS50885"/>
    </source>
</evidence>
<dbReference type="OrthoDB" id="9813151at2"/>
<feature type="transmembrane region" description="Helical" evidence="14">
    <location>
        <begin position="9"/>
        <end position="31"/>
    </location>
</feature>
<dbReference type="STRING" id="1121301.SAMN02745912_00220"/>
<evidence type="ECO:0000313" key="18">
    <source>
        <dbReference type="Proteomes" id="UP000184465"/>
    </source>
</evidence>
<dbReference type="CDD" id="cd06225">
    <property type="entry name" value="HAMP"/>
    <property type="match status" value="1"/>
</dbReference>
<keyword evidence="18" id="KW-1185">Reference proteome</keyword>
<evidence type="ECO:0000256" key="13">
    <source>
        <dbReference type="ARBA" id="ARBA00023136"/>
    </source>
</evidence>
<proteinExistence type="predicted"/>
<keyword evidence="4" id="KW-1003">Cell membrane</keyword>
<dbReference type="SUPFAM" id="SSF47384">
    <property type="entry name" value="Homodimeric domain of signal transducing histidine kinase"/>
    <property type="match status" value="1"/>
</dbReference>
<evidence type="ECO:0000256" key="8">
    <source>
        <dbReference type="ARBA" id="ARBA00022741"/>
    </source>
</evidence>
<keyword evidence="11 14" id="KW-1133">Transmembrane helix</keyword>
<dbReference type="Gene3D" id="1.10.287.130">
    <property type="match status" value="1"/>
</dbReference>
<dbReference type="InterPro" id="IPR005467">
    <property type="entry name" value="His_kinase_dom"/>
</dbReference>
<evidence type="ECO:0000256" key="7">
    <source>
        <dbReference type="ARBA" id="ARBA00022692"/>
    </source>
</evidence>
<dbReference type="InterPro" id="IPR003660">
    <property type="entry name" value="HAMP_dom"/>
</dbReference>